<evidence type="ECO:0000313" key="2">
    <source>
        <dbReference type="EMBL" id="KAF5385084.1"/>
    </source>
</evidence>
<sequence>MTSSSPTSYLPFNRPEGIFDTSPPFPGWTDSSAVPYPVTTSPPTSPLDPRLQTTTEHVPAPSRERISRGAVVSELASLKLKFGGLITENERLKGEVTKLREDATKDRETVAKSLEVLRNSIAEVKGSFRTLKEMVEVTKAQVAHEVEDSEGQESDGGSGMDNETVHAIQLSTAHANSNAFKALIRTLFIDAMGCPGRLTAEALPPYPRETEAWPVKPGTTIPLMRFRWDRPHTDPDNWKNLMKISFELKENGAQTSPVAAPAIAHVSKEDRDARIIVKFKDLCKVVRKAAEESEKTEKAAVGERRGAEENGDGEVAEDEVVIVAVKPGLSKSLRQSRQKGKLEVRERKRNNLPIDNQYRDAKFDAAMAVTLMSDDEDCYEDGKLVTKQYISRAPLYRTPLLNEFYMAIDAAVDPRRSNKYTVRVRGEPKEIPPPNSNLLKNKARRWMVRTEWLEEQKAAGHDEYDALLADNGKLWGDAKDPEEIAKTQKRVKAEKAEIQKKRPKLEEIDMHAGPSRKRKRAGKKGKAAGPVKVMGQARVEKDDDEFSSTDEEVH</sequence>
<feature type="compositionally biased region" description="Polar residues" evidence="1">
    <location>
        <begin position="1"/>
        <end position="10"/>
    </location>
</feature>
<dbReference type="OrthoDB" id="3069035at2759"/>
<reference evidence="2 3" key="1">
    <citation type="journal article" date="2020" name="ISME J.">
        <title>Uncovering the hidden diversity of litter-decomposition mechanisms in mushroom-forming fungi.</title>
        <authorList>
            <person name="Floudas D."/>
            <person name="Bentzer J."/>
            <person name="Ahren D."/>
            <person name="Johansson T."/>
            <person name="Persson P."/>
            <person name="Tunlid A."/>
        </authorList>
    </citation>
    <scope>NUCLEOTIDE SEQUENCE [LARGE SCALE GENOMIC DNA]</scope>
    <source>
        <strain evidence="2 3">CBS 661.87</strain>
    </source>
</reference>
<protein>
    <submittedName>
        <fullName evidence="2">Uncharacterized protein</fullName>
    </submittedName>
</protein>
<feature type="compositionally biased region" description="Acidic residues" evidence="1">
    <location>
        <begin position="542"/>
        <end position="554"/>
    </location>
</feature>
<feature type="region of interest" description="Disordered" evidence="1">
    <location>
        <begin position="1"/>
        <end position="64"/>
    </location>
</feature>
<organism evidence="2 3">
    <name type="scientific">Tricholomella constricta</name>
    <dbReference type="NCBI Taxonomy" id="117010"/>
    <lineage>
        <taxon>Eukaryota</taxon>
        <taxon>Fungi</taxon>
        <taxon>Dikarya</taxon>
        <taxon>Basidiomycota</taxon>
        <taxon>Agaricomycotina</taxon>
        <taxon>Agaricomycetes</taxon>
        <taxon>Agaricomycetidae</taxon>
        <taxon>Agaricales</taxon>
        <taxon>Tricholomatineae</taxon>
        <taxon>Lyophyllaceae</taxon>
        <taxon>Tricholomella</taxon>
    </lineage>
</organism>
<feature type="compositionally biased region" description="Basic residues" evidence="1">
    <location>
        <begin position="514"/>
        <end position="526"/>
    </location>
</feature>
<gene>
    <name evidence="2" type="ORF">D9615_001060</name>
</gene>
<dbReference type="EMBL" id="JAACJP010000004">
    <property type="protein sequence ID" value="KAF5385084.1"/>
    <property type="molecule type" value="Genomic_DNA"/>
</dbReference>
<evidence type="ECO:0000313" key="3">
    <source>
        <dbReference type="Proteomes" id="UP000565441"/>
    </source>
</evidence>
<dbReference type="AlphaFoldDB" id="A0A8H5HKY4"/>
<feature type="compositionally biased region" description="Low complexity" evidence="1">
    <location>
        <begin position="31"/>
        <end position="42"/>
    </location>
</feature>
<proteinExistence type="predicted"/>
<evidence type="ECO:0000256" key="1">
    <source>
        <dbReference type="SAM" id="MobiDB-lite"/>
    </source>
</evidence>
<keyword evidence="3" id="KW-1185">Reference proteome</keyword>
<feature type="region of interest" description="Disordered" evidence="1">
    <location>
        <begin position="293"/>
        <end position="313"/>
    </location>
</feature>
<feature type="compositionally biased region" description="Basic and acidic residues" evidence="1">
    <location>
        <begin position="293"/>
        <end position="308"/>
    </location>
</feature>
<accession>A0A8H5HKY4</accession>
<comment type="caution">
    <text evidence="2">The sequence shown here is derived from an EMBL/GenBank/DDBJ whole genome shotgun (WGS) entry which is preliminary data.</text>
</comment>
<name>A0A8H5HKY4_9AGAR</name>
<dbReference type="Proteomes" id="UP000565441">
    <property type="component" value="Unassembled WGS sequence"/>
</dbReference>
<feature type="compositionally biased region" description="Basic and acidic residues" evidence="1">
    <location>
        <begin position="486"/>
        <end position="510"/>
    </location>
</feature>
<feature type="region of interest" description="Disordered" evidence="1">
    <location>
        <begin position="486"/>
        <end position="554"/>
    </location>
</feature>